<keyword evidence="11" id="KW-1185">Reference proteome</keyword>
<dbReference type="EMBL" id="JAJFZT010000006">
    <property type="protein sequence ID" value="MCC3272957.1"/>
    <property type="molecule type" value="Genomic_DNA"/>
</dbReference>
<evidence type="ECO:0000256" key="6">
    <source>
        <dbReference type="ARBA" id="ARBA00023136"/>
    </source>
</evidence>
<dbReference type="PANTHER" id="PTHR30576:SF10">
    <property type="entry name" value="SLL5057 PROTEIN"/>
    <property type="match status" value="1"/>
</dbReference>
<feature type="transmembrane region" description="Helical" evidence="7">
    <location>
        <begin position="121"/>
        <end position="141"/>
    </location>
</feature>
<dbReference type="PANTHER" id="PTHR30576">
    <property type="entry name" value="COLANIC BIOSYNTHESIS UDP-GLUCOSE LIPID CARRIER TRANSFERASE"/>
    <property type="match status" value="1"/>
</dbReference>
<dbReference type="AlphaFoldDB" id="A0A9X1M8U0"/>
<dbReference type="GO" id="GO:0016020">
    <property type="term" value="C:membrane"/>
    <property type="evidence" value="ECO:0007669"/>
    <property type="project" value="UniProtKB-SubCell"/>
</dbReference>
<comment type="similarity">
    <text evidence="2">Belongs to the bacterial sugar transferase family.</text>
</comment>
<comment type="subcellular location">
    <subcellularLocation>
        <location evidence="1">Membrane</location>
        <topology evidence="1">Multi-pass membrane protein</topology>
    </subcellularLocation>
</comment>
<dbReference type="InterPro" id="IPR017475">
    <property type="entry name" value="EPS_sugar_tfrase"/>
</dbReference>
<feature type="transmembrane region" description="Helical" evidence="7">
    <location>
        <begin position="45"/>
        <end position="69"/>
    </location>
</feature>
<feature type="transmembrane region" description="Helical" evidence="7">
    <location>
        <begin position="147"/>
        <end position="166"/>
    </location>
</feature>
<dbReference type="Pfam" id="PF02397">
    <property type="entry name" value="Bac_transf"/>
    <property type="match status" value="1"/>
</dbReference>
<keyword evidence="4 7" id="KW-0812">Transmembrane</keyword>
<accession>A0A9X1M8U0</accession>
<keyword evidence="5 7" id="KW-1133">Transmembrane helix</keyword>
<dbReference type="EMBL" id="CP094984">
    <property type="protein sequence ID" value="UON93006.1"/>
    <property type="molecule type" value="Genomic_DNA"/>
</dbReference>
<evidence type="ECO:0000259" key="8">
    <source>
        <dbReference type="Pfam" id="PF02397"/>
    </source>
</evidence>
<dbReference type="Pfam" id="PF13727">
    <property type="entry name" value="CoA_binding_3"/>
    <property type="match status" value="1"/>
</dbReference>
<protein>
    <submittedName>
        <fullName evidence="9">Sugar transferase</fullName>
    </submittedName>
</protein>
<reference evidence="9" key="1">
    <citation type="submission" date="2021-10" db="EMBL/GenBank/DDBJ databases">
        <title>Novel species in genus Arthrobacter.</title>
        <authorList>
            <person name="Liu Y."/>
        </authorList>
    </citation>
    <scope>NUCLEOTIDE SEQUENCE</scope>
    <source>
        <strain evidence="11">zg-Y462</strain>
        <strain evidence="9">Zg-Y462</strain>
    </source>
</reference>
<evidence type="ECO:0000256" key="2">
    <source>
        <dbReference type="ARBA" id="ARBA00006464"/>
    </source>
</evidence>
<feature type="domain" description="Bacterial sugar transferase" evidence="8">
    <location>
        <begin position="317"/>
        <end position="504"/>
    </location>
</feature>
<keyword evidence="3 9" id="KW-0808">Transferase</keyword>
<gene>
    <name evidence="9" type="ORF">LJ755_09490</name>
    <name evidence="10" type="ORF">MUK71_05115</name>
</gene>
<feature type="transmembrane region" description="Helical" evidence="7">
    <location>
        <begin position="319"/>
        <end position="343"/>
    </location>
</feature>
<sequence>MAQSRSTADIVLPVQPFVFPSFTTARHFGQAGRTKSAAVVWNRRYARILTVSDAVVVFTAALVGHAAWFGLEEAKLRVGPFAPTYLIISCLIGLAWMLALQAYRSRDARITGIGTDEYKRVVNATVALMGTLALVSVVFQIDIARGYFGLVLPGGTAGLIAARWLLRRWLQMQRRKGKYLSRVVVLGQPRDVRYVVNQIGRKSRAAYQVVGVALTGKKRAWLEVNGAQLPVVSDAETVVEAVARVGADAVIVAGQTKGGSRYIQELGWQLEESSTELILTTGLTNVAGPRIHARPVEGLPLMHVELPQYTGARHAFKRIFDVVVSCAALLALVPLFAMLAILVKKDSPGPVLFRQERVGRGGRKFLMLKFRSMVETAEDDLAGLLDQNEGAGLMFKIQNDPRITRVGAWMRRYSLDELPQFWNVLIGDMSLVGPRPPLQREVDSYEKRVHRRLYIKPGITGMWQTNGRSNLSWQDSIRLDLYYVENWSLTGDLIILWRTAVQMVKPLGAF</sequence>
<evidence type="ECO:0000313" key="10">
    <source>
        <dbReference type="EMBL" id="UON93006.1"/>
    </source>
</evidence>
<evidence type="ECO:0000313" key="9">
    <source>
        <dbReference type="EMBL" id="MCC3272957.1"/>
    </source>
</evidence>
<evidence type="ECO:0000256" key="1">
    <source>
        <dbReference type="ARBA" id="ARBA00004141"/>
    </source>
</evidence>
<dbReference type="NCBIfam" id="TIGR03025">
    <property type="entry name" value="EPS_sugtrans"/>
    <property type="match status" value="1"/>
</dbReference>
<evidence type="ECO:0000256" key="5">
    <source>
        <dbReference type="ARBA" id="ARBA00022989"/>
    </source>
</evidence>
<evidence type="ECO:0000256" key="3">
    <source>
        <dbReference type="ARBA" id="ARBA00022679"/>
    </source>
</evidence>
<evidence type="ECO:0000256" key="4">
    <source>
        <dbReference type="ARBA" id="ARBA00022692"/>
    </source>
</evidence>
<proteinExistence type="inferred from homology"/>
<feature type="transmembrane region" description="Helical" evidence="7">
    <location>
        <begin position="81"/>
        <end position="100"/>
    </location>
</feature>
<dbReference type="Proteomes" id="UP001155145">
    <property type="component" value="Unassembled WGS sequence"/>
</dbReference>
<dbReference type="GO" id="GO:0016780">
    <property type="term" value="F:phosphotransferase activity, for other substituted phosphate groups"/>
    <property type="evidence" value="ECO:0007669"/>
    <property type="project" value="TreeGrafter"/>
</dbReference>
<evidence type="ECO:0000256" key="7">
    <source>
        <dbReference type="SAM" id="Phobius"/>
    </source>
</evidence>
<organism evidence="9 12">
    <name type="scientific">Arthrobacter zhangbolii</name>
    <dbReference type="NCBI Taxonomy" id="2886936"/>
    <lineage>
        <taxon>Bacteria</taxon>
        <taxon>Bacillati</taxon>
        <taxon>Actinomycetota</taxon>
        <taxon>Actinomycetes</taxon>
        <taxon>Micrococcales</taxon>
        <taxon>Micrococcaceae</taxon>
        <taxon>Arthrobacter</taxon>
    </lineage>
</organism>
<keyword evidence="6 7" id="KW-0472">Membrane</keyword>
<dbReference type="RefSeq" id="WP_227928911.1">
    <property type="nucleotide sequence ID" value="NZ_CP094984.1"/>
</dbReference>
<evidence type="ECO:0000313" key="11">
    <source>
        <dbReference type="Proteomes" id="UP000829758"/>
    </source>
</evidence>
<name>A0A9X1M8U0_9MICC</name>
<dbReference type="InterPro" id="IPR003362">
    <property type="entry name" value="Bact_transf"/>
</dbReference>
<evidence type="ECO:0000313" key="12">
    <source>
        <dbReference type="Proteomes" id="UP001155145"/>
    </source>
</evidence>
<dbReference type="Proteomes" id="UP000829758">
    <property type="component" value="Chromosome"/>
</dbReference>